<feature type="compositionally biased region" description="Basic and acidic residues" evidence="1">
    <location>
        <begin position="233"/>
        <end position="242"/>
    </location>
</feature>
<feature type="compositionally biased region" description="Polar residues" evidence="1">
    <location>
        <begin position="928"/>
        <end position="941"/>
    </location>
</feature>
<feature type="compositionally biased region" description="Low complexity" evidence="1">
    <location>
        <begin position="410"/>
        <end position="425"/>
    </location>
</feature>
<feature type="compositionally biased region" description="Basic and acidic residues" evidence="1">
    <location>
        <begin position="646"/>
        <end position="658"/>
    </location>
</feature>
<feature type="compositionally biased region" description="Polar residues" evidence="1">
    <location>
        <begin position="769"/>
        <end position="781"/>
    </location>
</feature>
<feature type="region of interest" description="Disordered" evidence="1">
    <location>
        <begin position="230"/>
        <end position="343"/>
    </location>
</feature>
<dbReference type="PANTHER" id="PTHR34798">
    <property type="entry name" value="PROTEIN TIME FOR COFFEE"/>
    <property type="match status" value="1"/>
</dbReference>
<proteinExistence type="predicted"/>
<feature type="region of interest" description="Disordered" evidence="1">
    <location>
        <begin position="975"/>
        <end position="997"/>
    </location>
</feature>
<feature type="region of interest" description="Disordered" evidence="1">
    <location>
        <begin position="358"/>
        <end position="461"/>
    </location>
</feature>
<evidence type="ECO:0000313" key="2">
    <source>
        <dbReference type="EMBL" id="KAK6130342.1"/>
    </source>
</evidence>
<evidence type="ECO:0000256" key="1">
    <source>
        <dbReference type="SAM" id="MobiDB-lite"/>
    </source>
</evidence>
<feature type="compositionally biased region" description="Basic and acidic residues" evidence="1">
    <location>
        <begin position="588"/>
        <end position="620"/>
    </location>
</feature>
<dbReference type="EMBL" id="JABTTQ020001581">
    <property type="protein sequence ID" value="KAK6130342.1"/>
    <property type="molecule type" value="Genomic_DNA"/>
</dbReference>
<feature type="region of interest" description="Disordered" evidence="1">
    <location>
        <begin position="1241"/>
        <end position="1285"/>
    </location>
</feature>
<feature type="compositionally biased region" description="Low complexity" evidence="1">
    <location>
        <begin position="1048"/>
        <end position="1085"/>
    </location>
</feature>
<dbReference type="Proteomes" id="UP001318860">
    <property type="component" value="Unassembled WGS sequence"/>
</dbReference>
<gene>
    <name evidence="2" type="ORF">DH2020_035899</name>
</gene>
<protein>
    <submittedName>
        <fullName evidence="2">Uncharacterized protein</fullName>
    </submittedName>
</protein>
<feature type="compositionally biased region" description="Gly residues" evidence="1">
    <location>
        <begin position="1273"/>
        <end position="1285"/>
    </location>
</feature>
<feature type="compositionally biased region" description="Basic residues" evidence="1">
    <location>
        <begin position="288"/>
        <end position="302"/>
    </location>
</feature>
<feature type="compositionally biased region" description="Basic and acidic residues" evidence="1">
    <location>
        <begin position="705"/>
        <end position="767"/>
    </location>
</feature>
<feature type="compositionally biased region" description="Polar residues" evidence="1">
    <location>
        <begin position="1135"/>
        <end position="1146"/>
    </location>
</feature>
<reference evidence="2 3" key="1">
    <citation type="journal article" date="2021" name="Comput. Struct. Biotechnol. J.">
        <title>De novo genome assembly of the potent medicinal plant Rehmannia glutinosa using nanopore technology.</title>
        <authorList>
            <person name="Ma L."/>
            <person name="Dong C."/>
            <person name="Song C."/>
            <person name="Wang X."/>
            <person name="Zheng X."/>
            <person name="Niu Y."/>
            <person name="Chen S."/>
            <person name="Feng W."/>
        </authorList>
    </citation>
    <scope>NUCLEOTIDE SEQUENCE [LARGE SCALE GENOMIC DNA]</scope>
    <source>
        <strain evidence="2">DH-2019</strain>
    </source>
</reference>
<organism evidence="2 3">
    <name type="scientific">Rehmannia glutinosa</name>
    <name type="common">Chinese foxglove</name>
    <dbReference type="NCBI Taxonomy" id="99300"/>
    <lineage>
        <taxon>Eukaryota</taxon>
        <taxon>Viridiplantae</taxon>
        <taxon>Streptophyta</taxon>
        <taxon>Embryophyta</taxon>
        <taxon>Tracheophyta</taxon>
        <taxon>Spermatophyta</taxon>
        <taxon>Magnoliopsida</taxon>
        <taxon>eudicotyledons</taxon>
        <taxon>Gunneridae</taxon>
        <taxon>Pentapetalae</taxon>
        <taxon>asterids</taxon>
        <taxon>lamiids</taxon>
        <taxon>Lamiales</taxon>
        <taxon>Orobanchaceae</taxon>
        <taxon>Rehmannieae</taxon>
        <taxon>Rehmannia</taxon>
    </lineage>
</organism>
<feature type="compositionally biased region" description="Polar residues" evidence="1">
    <location>
        <begin position="1086"/>
        <end position="1118"/>
    </location>
</feature>
<feature type="compositionally biased region" description="Low complexity" evidence="1">
    <location>
        <begin position="623"/>
        <end position="636"/>
    </location>
</feature>
<feature type="region of interest" description="Disordered" evidence="1">
    <location>
        <begin position="1178"/>
        <end position="1200"/>
    </location>
</feature>
<feature type="region of interest" description="Disordered" evidence="1">
    <location>
        <begin position="476"/>
        <end position="674"/>
    </location>
</feature>
<sequence length="1285" mass="138327">MESEQQPAYEDVHEEGLENTVGEPVYGLFRLAGLEVMLVVVAVLDMALAEMVRYEEGMAIKKRGYGSRMGTRTSCVPPRQSDRGLGAYEPPRHYEGVCFAIRELGDDEQPSELLLENFDREDVKAITTIPIRRMDRPRIEWFGTLRKTELHGEIGISCFKGFKPRSWRKALRSRRAIGGISQSWTGIEKPEELVLSALMASTEEDTEQTVSETLQMKMGDWSYKNLSKRRRAERLTSNREDIGADETSEESVNDDEDDEDDENTTAGGGAGSSSGVRMLTPTVGSISNHHHHVHLSNHHHSHSSSFSQQQHNNNSTSNIVSSNHHLQHRKSFPPSSSSASKVLRAPPVWKSDEMISVSVPRKARTASTKRSHDWISSSSNNNSGGGGGVSGGDQNLGQPSNSPARQSIVPTSTPLPAAPMSPSSSNVSIRKKLVSKHSVNNTGPKLKPPKASSKPSSSNPEELEIEIAEVLYGLMTQSQGPSSSSKKEDSREVNRLNSDAKPLNSSPISNPTATNILVSVPNSSPLSAVAPKRKRPRQVPENSSYGARSSPLPAKPETDQSPKSEIPSPNLEKISGSATAENGFEKGAICKETRDLVAKEDLSSSKEKESPAVRVEDSNNRDSPSTATASLAAGATMIKANLMMGSEKENQKEEKFEIDLMAPPPQVRSSPERETKIDLRISAVDQKPVLSIVDADLKPPVVVSKDSEDDKGNKSGCGKDHWSNVAAEEKKCKVSEKEEDESHKSIENKSRNIDLRLDLEKPERDDVNATGNKSQKQQQPLKATREEQPVTEKSGNSVPLPMSMASWPGGLPPMGYMAPLQGVVSMDGGGVTPAHIQPLFSQPRPKRCATHCHIARNIHCLQQFMKMNPFWPPPAGSASLFGSKPCNPNVMPTADLHGNIAVRGVNNAQDKVQSVASIPNNGGKEKGSQTATTSDSAQRKQQILIQQTLPPVPPSNLLGPAFIFPLNQQHAAMAAARPSAAKSPTTVSSSNTTTSSATNAASAAAGAAATAMSFNYPNMGANETQYLAILQNNGYPFPIPTIIHQQLQHAQQSSTQSQQLMQAHQNASASSGSSSSQKHLQSHQQRPQSSGGSGNASLQNFASQKAQPSQQSHNQYMNHPSRPRHPEGEAGGEDSPSTTDNRGSRASMNIYGQNFAMPMHPQNFALMTAPAALASANSNQIEKKAAHQPQQQQGLKTGVDSLPPHSFAMSFGPINGRLLNSPEATRHNIQMMAAAAQVVAQKKNFRTSEDGKSGGGVESSATEDERKSSAGKTLGGGGVGQSIAF</sequence>
<feature type="compositionally biased region" description="Low complexity" evidence="1">
    <location>
        <begin position="449"/>
        <end position="460"/>
    </location>
</feature>
<feature type="compositionally biased region" description="Low complexity" evidence="1">
    <location>
        <begin position="303"/>
        <end position="324"/>
    </location>
</feature>
<feature type="region of interest" description="Disordered" evidence="1">
    <location>
        <begin position="1048"/>
        <end position="1146"/>
    </location>
</feature>
<keyword evidence="3" id="KW-1185">Reference proteome</keyword>
<feature type="compositionally biased region" description="Acidic residues" evidence="1">
    <location>
        <begin position="243"/>
        <end position="263"/>
    </location>
</feature>
<feature type="region of interest" description="Disordered" evidence="1">
    <location>
        <begin position="916"/>
        <end position="941"/>
    </location>
</feature>
<feature type="compositionally biased region" description="Polar residues" evidence="1">
    <location>
        <begin position="503"/>
        <end position="526"/>
    </location>
</feature>
<name>A0ABR0V692_REHGL</name>
<feature type="region of interest" description="Disordered" evidence="1">
    <location>
        <begin position="695"/>
        <end position="802"/>
    </location>
</feature>
<evidence type="ECO:0000313" key="3">
    <source>
        <dbReference type="Proteomes" id="UP001318860"/>
    </source>
</evidence>
<dbReference type="InterPro" id="IPR039317">
    <property type="entry name" value="TIC"/>
</dbReference>
<feature type="compositionally biased region" description="Basic and acidic residues" evidence="1">
    <location>
        <begin position="485"/>
        <end position="494"/>
    </location>
</feature>
<comment type="caution">
    <text evidence="2">The sequence shown here is derived from an EMBL/GenBank/DDBJ whole genome shotgun (WGS) entry which is preliminary data.</text>
</comment>
<feature type="compositionally biased region" description="Polar residues" evidence="1">
    <location>
        <begin position="393"/>
        <end position="409"/>
    </location>
</feature>
<accession>A0ABR0V692</accession>
<dbReference type="PANTHER" id="PTHR34798:SF2">
    <property type="entry name" value="PROTEIN TIME FOR COFFEE"/>
    <property type="match status" value="1"/>
</dbReference>